<dbReference type="PANTHER" id="PTHR31471:SF13">
    <property type="entry name" value="REMORIN FAMILY PROTEIN"/>
    <property type="match status" value="1"/>
</dbReference>
<dbReference type="PANTHER" id="PTHR31471">
    <property type="entry name" value="OS02G0116800 PROTEIN"/>
    <property type="match status" value="1"/>
</dbReference>
<gene>
    <name evidence="5" type="ORF">SSX86_024985</name>
</gene>
<feature type="coiled-coil region" evidence="2">
    <location>
        <begin position="447"/>
        <end position="525"/>
    </location>
</feature>
<feature type="compositionally biased region" description="Low complexity" evidence="3">
    <location>
        <begin position="48"/>
        <end position="58"/>
    </location>
</feature>
<feature type="compositionally biased region" description="Basic and acidic residues" evidence="3">
    <location>
        <begin position="1"/>
        <end position="11"/>
    </location>
</feature>
<dbReference type="AlphaFoldDB" id="A0AAP0GNJ7"/>
<organism evidence="5 6">
    <name type="scientific">Deinandra increscens subsp. villosa</name>
    <dbReference type="NCBI Taxonomy" id="3103831"/>
    <lineage>
        <taxon>Eukaryota</taxon>
        <taxon>Viridiplantae</taxon>
        <taxon>Streptophyta</taxon>
        <taxon>Embryophyta</taxon>
        <taxon>Tracheophyta</taxon>
        <taxon>Spermatophyta</taxon>
        <taxon>Magnoliopsida</taxon>
        <taxon>eudicotyledons</taxon>
        <taxon>Gunneridae</taxon>
        <taxon>Pentapetalae</taxon>
        <taxon>asterids</taxon>
        <taxon>campanulids</taxon>
        <taxon>Asterales</taxon>
        <taxon>Asteraceae</taxon>
        <taxon>Asteroideae</taxon>
        <taxon>Heliantheae alliance</taxon>
        <taxon>Madieae</taxon>
        <taxon>Madiinae</taxon>
        <taxon>Deinandra</taxon>
    </lineage>
</organism>
<comment type="caution">
    <text evidence="5">The sequence shown here is derived from an EMBL/GenBank/DDBJ whole genome shotgun (WGS) entry which is preliminary data.</text>
</comment>
<feature type="compositionally biased region" description="Polar residues" evidence="3">
    <location>
        <begin position="166"/>
        <end position="178"/>
    </location>
</feature>
<evidence type="ECO:0000259" key="4">
    <source>
        <dbReference type="Pfam" id="PF03763"/>
    </source>
</evidence>
<evidence type="ECO:0000256" key="2">
    <source>
        <dbReference type="SAM" id="Coils"/>
    </source>
</evidence>
<feature type="compositionally biased region" description="Low complexity" evidence="3">
    <location>
        <begin position="65"/>
        <end position="85"/>
    </location>
</feature>
<dbReference type="Pfam" id="PF03763">
    <property type="entry name" value="Remorin_C"/>
    <property type="match status" value="1"/>
</dbReference>
<name>A0AAP0GNJ7_9ASTR</name>
<feature type="compositionally biased region" description="Basic and acidic residues" evidence="3">
    <location>
        <begin position="141"/>
        <end position="163"/>
    </location>
</feature>
<accession>A0AAP0GNJ7</accession>
<evidence type="ECO:0000256" key="1">
    <source>
        <dbReference type="ARBA" id="ARBA00005711"/>
    </source>
</evidence>
<evidence type="ECO:0000256" key="3">
    <source>
        <dbReference type="SAM" id="MobiDB-lite"/>
    </source>
</evidence>
<reference evidence="5 6" key="1">
    <citation type="submission" date="2024-04" db="EMBL/GenBank/DDBJ databases">
        <title>The reference genome of an endangered Asteraceae, Deinandra increscens subsp. villosa, native to the Central Coast of California.</title>
        <authorList>
            <person name="Guilliams M."/>
            <person name="Hasenstab-Lehman K."/>
            <person name="Meyer R."/>
            <person name="Mcevoy S."/>
        </authorList>
    </citation>
    <scope>NUCLEOTIDE SEQUENCE [LARGE SCALE GENOMIC DNA]</scope>
    <source>
        <tissue evidence="5">Leaf</tissue>
    </source>
</reference>
<sequence>MPELAFHDPHNRRFRSSYGGARDVSPDSLISPFESTFTLFSSSASASASVERSSSPSDVLDHDSLVSSDVSLHSSSGGFRGSSSERSSDPDPKRNSAVRINGGPYLLGKKVDKAEAIKEHVDANDGENQTLFSARSSFSYKESKDRKSRSEIRLTKPDRRRPASLDLNNQAMSITSYSPRLGSSMKTSASARRRGLFPSPGTPNHHPASFGIQKGWSSERVPLHADSNRTPLMPYNNRKTLPSKWEDAERWIISPVAGENALKPSGQQQKRPKSKSGPLGPHGSACYSMYSPAVPNFERGHDRGFITESPHLTGANADYNSLIEYQNGNFSSLMDHCIARSVSLQGCSELPSHSLLLITQDDKAGSSVDTAINISHDASRRDMATQMSPESNPCSSPRKTTSSSILAIDLPHVCSSKSDMRDVQVDDQVKLTHKYRGQIPGRGSNIVDDSENEDSEMRRSLSKVQREEAKITAWEELQKAKADAAIRKLEMKLEKKRSSSMDRIIHKLQSAQKKAEEMRESVSNQPHRVAKSSHKAISLIKTRHVRFLTGCFTCPAF</sequence>
<dbReference type="Proteomes" id="UP001408789">
    <property type="component" value="Unassembled WGS sequence"/>
</dbReference>
<feature type="compositionally biased region" description="Polar residues" evidence="3">
    <location>
        <begin position="126"/>
        <end position="140"/>
    </location>
</feature>
<dbReference type="EMBL" id="JBCNJP010000025">
    <property type="protein sequence ID" value="KAK9053910.1"/>
    <property type="molecule type" value="Genomic_DNA"/>
</dbReference>
<feature type="region of interest" description="Disordered" evidence="3">
    <location>
        <begin position="257"/>
        <end position="284"/>
    </location>
</feature>
<feature type="region of interest" description="Disordered" evidence="3">
    <location>
        <begin position="48"/>
        <end position="105"/>
    </location>
</feature>
<dbReference type="InterPro" id="IPR005516">
    <property type="entry name" value="Remorin_C"/>
</dbReference>
<evidence type="ECO:0000313" key="5">
    <source>
        <dbReference type="EMBL" id="KAK9053910.1"/>
    </source>
</evidence>
<protein>
    <recommendedName>
        <fullName evidence="4">Remorin C-terminal domain-containing protein</fullName>
    </recommendedName>
</protein>
<keyword evidence="6" id="KW-1185">Reference proteome</keyword>
<evidence type="ECO:0000313" key="6">
    <source>
        <dbReference type="Proteomes" id="UP001408789"/>
    </source>
</evidence>
<feature type="region of interest" description="Disordered" evidence="3">
    <location>
        <begin position="1"/>
        <end position="27"/>
    </location>
</feature>
<proteinExistence type="inferred from homology"/>
<feature type="region of interest" description="Disordered" evidence="3">
    <location>
        <begin position="120"/>
        <end position="212"/>
    </location>
</feature>
<feature type="domain" description="Remorin C-terminal" evidence="4">
    <location>
        <begin position="453"/>
        <end position="545"/>
    </location>
</feature>
<feature type="region of interest" description="Disordered" evidence="3">
    <location>
        <begin position="379"/>
        <end position="402"/>
    </location>
</feature>
<comment type="similarity">
    <text evidence="1">Belongs to the remorin family.</text>
</comment>
<feature type="compositionally biased region" description="Polar residues" evidence="3">
    <location>
        <begin position="385"/>
        <end position="402"/>
    </location>
</feature>
<keyword evidence="2" id="KW-0175">Coiled coil</keyword>